<evidence type="ECO:0000313" key="3">
    <source>
        <dbReference type="EMBL" id="KAF1962533.1"/>
    </source>
</evidence>
<proteinExistence type="predicted"/>
<feature type="region of interest" description="Disordered" evidence="2">
    <location>
        <begin position="1"/>
        <end position="44"/>
    </location>
</feature>
<gene>
    <name evidence="3" type="ORF">CC80DRAFT_499898</name>
</gene>
<dbReference type="Proteomes" id="UP000800035">
    <property type="component" value="Unassembled WGS sequence"/>
</dbReference>
<dbReference type="EMBL" id="ML976979">
    <property type="protein sequence ID" value="KAF1962533.1"/>
    <property type="molecule type" value="Genomic_DNA"/>
</dbReference>
<accession>A0A6A5UBJ1</accession>
<feature type="coiled-coil region" evidence="1">
    <location>
        <begin position="98"/>
        <end position="132"/>
    </location>
</feature>
<keyword evidence="1" id="KW-0175">Coiled coil</keyword>
<evidence type="ECO:0000256" key="2">
    <source>
        <dbReference type="SAM" id="MobiDB-lite"/>
    </source>
</evidence>
<evidence type="ECO:0000313" key="4">
    <source>
        <dbReference type="Proteomes" id="UP000800035"/>
    </source>
</evidence>
<sequence>MSQHGSEDDHKPLTESHHPSPTRRATTANVDDIIPEGRVNLPQRQPDHLNAARSSMLPIKLPSLISLGIHGLTIVGTPKTHSPRHRDDRNTPTPTIDLAAIETVLRDTEARLKELLKEVEEAEENVFKEARAVMFSLNHSPSRLNHKRNLKRRMEEFSVVAARFNSVSTILEINLKAAHEQQSTIAPMIESEFRKMREVFRKADIFVDRQEEKLSLHFGVWRD</sequence>
<protein>
    <submittedName>
        <fullName evidence="3">Uncharacterized protein</fullName>
    </submittedName>
</protein>
<organism evidence="3 4">
    <name type="scientific">Byssothecium circinans</name>
    <dbReference type="NCBI Taxonomy" id="147558"/>
    <lineage>
        <taxon>Eukaryota</taxon>
        <taxon>Fungi</taxon>
        <taxon>Dikarya</taxon>
        <taxon>Ascomycota</taxon>
        <taxon>Pezizomycotina</taxon>
        <taxon>Dothideomycetes</taxon>
        <taxon>Pleosporomycetidae</taxon>
        <taxon>Pleosporales</taxon>
        <taxon>Massarineae</taxon>
        <taxon>Massarinaceae</taxon>
        <taxon>Byssothecium</taxon>
    </lineage>
</organism>
<reference evidence="3" key="1">
    <citation type="journal article" date="2020" name="Stud. Mycol.">
        <title>101 Dothideomycetes genomes: a test case for predicting lifestyles and emergence of pathogens.</title>
        <authorList>
            <person name="Haridas S."/>
            <person name="Albert R."/>
            <person name="Binder M."/>
            <person name="Bloem J."/>
            <person name="Labutti K."/>
            <person name="Salamov A."/>
            <person name="Andreopoulos B."/>
            <person name="Baker S."/>
            <person name="Barry K."/>
            <person name="Bills G."/>
            <person name="Bluhm B."/>
            <person name="Cannon C."/>
            <person name="Castanera R."/>
            <person name="Culley D."/>
            <person name="Daum C."/>
            <person name="Ezra D."/>
            <person name="Gonzalez J."/>
            <person name="Henrissat B."/>
            <person name="Kuo A."/>
            <person name="Liang C."/>
            <person name="Lipzen A."/>
            <person name="Lutzoni F."/>
            <person name="Magnuson J."/>
            <person name="Mondo S."/>
            <person name="Nolan M."/>
            <person name="Ohm R."/>
            <person name="Pangilinan J."/>
            <person name="Park H.-J."/>
            <person name="Ramirez L."/>
            <person name="Alfaro M."/>
            <person name="Sun H."/>
            <person name="Tritt A."/>
            <person name="Yoshinaga Y."/>
            <person name="Zwiers L.-H."/>
            <person name="Turgeon B."/>
            <person name="Goodwin S."/>
            <person name="Spatafora J."/>
            <person name="Crous P."/>
            <person name="Grigoriev I."/>
        </authorList>
    </citation>
    <scope>NUCLEOTIDE SEQUENCE</scope>
    <source>
        <strain evidence="3">CBS 675.92</strain>
    </source>
</reference>
<keyword evidence="4" id="KW-1185">Reference proteome</keyword>
<feature type="compositionally biased region" description="Basic and acidic residues" evidence="2">
    <location>
        <begin position="1"/>
        <end position="18"/>
    </location>
</feature>
<dbReference type="AlphaFoldDB" id="A0A6A5UBJ1"/>
<evidence type="ECO:0000256" key="1">
    <source>
        <dbReference type="SAM" id="Coils"/>
    </source>
</evidence>
<name>A0A6A5UBJ1_9PLEO</name>